<reference evidence="6 7" key="1">
    <citation type="submission" date="2019-03" db="EMBL/GenBank/DDBJ databases">
        <title>Genomic Encyclopedia of Type Strains, Phase IV (KMG-IV): sequencing the most valuable type-strain genomes for metagenomic binning, comparative biology and taxonomic classification.</title>
        <authorList>
            <person name="Goeker M."/>
        </authorList>
    </citation>
    <scope>NUCLEOTIDE SEQUENCE [LARGE SCALE GENOMIC DNA]</scope>
    <source>
        <strain evidence="6 7">DSM 17974</strain>
    </source>
</reference>
<keyword evidence="4" id="KW-0694">RNA-binding</keyword>
<organism evidence="6 7">
    <name type="scientific">Alicyclobacillus sacchari</name>
    <dbReference type="NCBI Taxonomy" id="392010"/>
    <lineage>
        <taxon>Bacteria</taxon>
        <taxon>Bacillati</taxon>
        <taxon>Bacillota</taxon>
        <taxon>Bacilli</taxon>
        <taxon>Bacillales</taxon>
        <taxon>Alicyclobacillaceae</taxon>
        <taxon>Alicyclobacillus</taxon>
    </lineage>
</organism>
<dbReference type="CDD" id="cd03710">
    <property type="entry name" value="BipA_TypA_C"/>
    <property type="match status" value="1"/>
</dbReference>
<dbReference type="InterPro" id="IPR035647">
    <property type="entry name" value="EFG_III/V"/>
</dbReference>
<dbReference type="AlphaFoldDB" id="A0A4R8LV46"/>
<dbReference type="GO" id="GO:0043022">
    <property type="term" value="F:ribosome binding"/>
    <property type="evidence" value="ECO:0007669"/>
    <property type="project" value="UniProtKB-UniRule"/>
</dbReference>
<comment type="caution">
    <text evidence="6">The sequence shown here is derived from an EMBL/GenBank/DDBJ whole genome shotgun (WGS) entry which is preliminary data.</text>
</comment>
<proteinExistence type="inferred from homology"/>
<dbReference type="InterPro" id="IPR000640">
    <property type="entry name" value="EFG_V-like"/>
</dbReference>
<keyword evidence="4" id="KW-0963">Cytoplasm</keyword>
<evidence type="ECO:0000256" key="3">
    <source>
        <dbReference type="ARBA" id="ARBA00048548"/>
    </source>
</evidence>
<dbReference type="InterPro" id="IPR042116">
    <property type="entry name" value="TypA/BipA_C"/>
</dbReference>
<dbReference type="OrthoDB" id="9804431at2"/>
<dbReference type="GO" id="GO:0009409">
    <property type="term" value="P:response to cold"/>
    <property type="evidence" value="ECO:0007669"/>
    <property type="project" value="UniProtKB-ARBA"/>
</dbReference>
<dbReference type="NCBIfam" id="TIGR00231">
    <property type="entry name" value="small_GTP"/>
    <property type="match status" value="1"/>
</dbReference>
<keyword evidence="1 4" id="KW-0547">Nucleotide-binding</keyword>
<dbReference type="InterPro" id="IPR047042">
    <property type="entry name" value="BipA_II"/>
</dbReference>
<dbReference type="InterPro" id="IPR047043">
    <property type="entry name" value="BipA_III"/>
</dbReference>
<protein>
    <recommendedName>
        <fullName evidence="4">Large ribosomal subunit assembly factor BipA</fullName>
        <ecNumber evidence="4">3.6.5.-</ecNumber>
    </recommendedName>
    <alternativeName>
        <fullName evidence="4">GTP-binding protein BipA</fullName>
    </alternativeName>
</protein>
<dbReference type="PROSITE" id="PS51722">
    <property type="entry name" value="G_TR_2"/>
    <property type="match status" value="1"/>
</dbReference>
<keyword evidence="2 4" id="KW-0342">GTP-binding</keyword>
<dbReference type="GO" id="GO:0000027">
    <property type="term" value="P:ribosomal large subunit assembly"/>
    <property type="evidence" value="ECO:0007669"/>
    <property type="project" value="UniProtKB-UniRule"/>
</dbReference>
<comment type="function">
    <text evidence="4">A 50S ribosomal subunit assembly protein with GTPase activity, required for 50S subunit assembly at low temperatures, may also play a role in translation. Binds GTP and analogs. Binds the 70S ribosome between the 30S and 50S subunits, in a similar position as ribosome-bound EF-G; it contacts a number of ribosomal proteins, both rRNAs and the A-site tRNA.</text>
</comment>
<dbReference type="Proteomes" id="UP000294581">
    <property type="component" value="Unassembled WGS sequence"/>
</dbReference>
<dbReference type="EMBL" id="SORF01000002">
    <property type="protein sequence ID" value="TDY50516.1"/>
    <property type="molecule type" value="Genomic_DNA"/>
</dbReference>
<dbReference type="CDD" id="cd03691">
    <property type="entry name" value="BipA_TypA_II"/>
    <property type="match status" value="1"/>
</dbReference>
<dbReference type="InterPro" id="IPR009000">
    <property type="entry name" value="Transl_B-barrel_sf"/>
</dbReference>
<accession>A0A4R8LV46</accession>
<dbReference type="SUPFAM" id="SSF52540">
    <property type="entry name" value="P-loop containing nucleoside triphosphate hydrolases"/>
    <property type="match status" value="1"/>
</dbReference>
<comment type="subunit">
    <text evidence="4">Monomer.</text>
</comment>
<dbReference type="FunFam" id="2.40.50.250:FF:000001">
    <property type="entry name" value="GTP-binding protein TypA"/>
    <property type="match status" value="1"/>
</dbReference>
<evidence type="ECO:0000256" key="1">
    <source>
        <dbReference type="ARBA" id="ARBA00022741"/>
    </source>
</evidence>
<keyword evidence="4" id="KW-0820">tRNA-binding</keyword>
<evidence type="ECO:0000313" key="6">
    <source>
        <dbReference type="EMBL" id="TDY50516.1"/>
    </source>
</evidence>
<dbReference type="InterPro" id="IPR027417">
    <property type="entry name" value="P-loop_NTPase"/>
</dbReference>
<dbReference type="GO" id="GO:0003924">
    <property type="term" value="F:GTPase activity"/>
    <property type="evidence" value="ECO:0007669"/>
    <property type="project" value="UniProtKB-UniRule"/>
</dbReference>
<dbReference type="GO" id="GO:0005525">
    <property type="term" value="F:GTP binding"/>
    <property type="evidence" value="ECO:0007669"/>
    <property type="project" value="UniProtKB-UniRule"/>
</dbReference>
<dbReference type="FunFam" id="3.30.70.870:FF:000003">
    <property type="entry name" value="GTP-binding protein TypA"/>
    <property type="match status" value="1"/>
</dbReference>
<dbReference type="PRINTS" id="PR00315">
    <property type="entry name" value="ELONGATNFCT"/>
</dbReference>
<dbReference type="GO" id="GO:0010467">
    <property type="term" value="P:gene expression"/>
    <property type="evidence" value="ECO:0007669"/>
    <property type="project" value="UniProtKB-ARBA"/>
</dbReference>
<dbReference type="HAMAP" id="MF_00849">
    <property type="entry name" value="BipA"/>
    <property type="match status" value="1"/>
</dbReference>
<comment type="catalytic activity">
    <reaction evidence="3 4">
        <text>GTP + H2O = GDP + phosphate + H(+)</text>
        <dbReference type="Rhea" id="RHEA:19669"/>
        <dbReference type="ChEBI" id="CHEBI:15377"/>
        <dbReference type="ChEBI" id="CHEBI:15378"/>
        <dbReference type="ChEBI" id="CHEBI:37565"/>
        <dbReference type="ChEBI" id="CHEBI:43474"/>
        <dbReference type="ChEBI" id="CHEBI:58189"/>
    </reaction>
</comment>
<dbReference type="GO" id="GO:0019843">
    <property type="term" value="F:rRNA binding"/>
    <property type="evidence" value="ECO:0007669"/>
    <property type="project" value="UniProtKB-KW"/>
</dbReference>
<dbReference type="SUPFAM" id="SSF54980">
    <property type="entry name" value="EF-G C-terminal domain-like"/>
    <property type="match status" value="2"/>
</dbReference>
<keyword evidence="4" id="KW-0378">Hydrolase</keyword>
<dbReference type="InterPro" id="IPR000795">
    <property type="entry name" value="T_Tr_GTP-bd_dom"/>
</dbReference>
<gene>
    <name evidence="4" type="primary">bipA</name>
    <name evidence="6" type="ORF">C7445_10268</name>
</gene>
<dbReference type="InterPro" id="IPR035651">
    <property type="entry name" value="BipA_V"/>
</dbReference>
<comment type="similarity">
    <text evidence="4">Belongs to the TRAFAC class translation factor GTPase superfamily. Classic translation factor GTPase family. BipA subfamily.</text>
</comment>
<dbReference type="Pfam" id="PF21018">
    <property type="entry name" value="BipA_C"/>
    <property type="match status" value="1"/>
</dbReference>
<dbReference type="CDD" id="cd16263">
    <property type="entry name" value="BipA_III"/>
    <property type="match status" value="1"/>
</dbReference>
<dbReference type="GO" id="GO:1990904">
    <property type="term" value="C:ribonucleoprotein complex"/>
    <property type="evidence" value="ECO:0007669"/>
    <property type="project" value="TreeGrafter"/>
</dbReference>
<dbReference type="Pfam" id="PF00679">
    <property type="entry name" value="EFG_C"/>
    <property type="match status" value="1"/>
</dbReference>
<evidence type="ECO:0000256" key="4">
    <source>
        <dbReference type="HAMAP-Rule" id="MF_00849"/>
    </source>
</evidence>
<dbReference type="InterPro" id="IPR047041">
    <property type="entry name" value="BipA_GTP-bd_dom"/>
</dbReference>
<dbReference type="GO" id="GO:0005829">
    <property type="term" value="C:cytosol"/>
    <property type="evidence" value="ECO:0007669"/>
    <property type="project" value="TreeGrafter"/>
</dbReference>
<dbReference type="Gene3D" id="2.40.30.10">
    <property type="entry name" value="Translation factors"/>
    <property type="match status" value="1"/>
</dbReference>
<dbReference type="Gene3D" id="3.30.70.870">
    <property type="entry name" value="Elongation Factor G (Translational Gtpase), domain 3"/>
    <property type="match status" value="1"/>
</dbReference>
<dbReference type="InterPro" id="IPR004161">
    <property type="entry name" value="EFTu-like_2"/>
</dbReference>
<keyword evidence="7" id="KW-1185">Reference proteome</keyword>
<dbReference type="InterPro" id="IPR031157">
    <property type="entry name" value="G_TR_CS"/>
</dbReference>
<keyword evidence="4" id="KW-0699">rRNA-binding</keyword>
<dbReference type="Gene3D" id="3.40.50.300">
    <property type="entry name" value="P-loop containing nucleotide triphosphate hydrolases"/>
    <property type="match status" value="1"/>
</dbReference>
<dbReference type="PANTHER" id="PTHR42908">
    <property type="entry name" value="TRANSLATION ELONGATION FACTOR-RELATED"/>
    <property type="match status" value="1"/>
</dbReference>
<dbReference type="Pfam" id="PF03144">
    <property type="entry name" value="GTP_EFTU_D2"/>
    <property type="match status" value="1"/>
</dbReference>
<dbReference type="GO" id="GO:0000049">
    <property type="term" value="F:tRNA binding"/>
    <property type="evidence" value="ECO:0007669"/>
    <property type="project" value="UniProtKB-KW"/>
</dbReference>
<dbReference type="InterPro" id="IPR005225">
    <property type="entry name" value="Small_GTP-bd"/>
</dbReference>
<feature type="binding site" evidence="4">
    <location>
        <begin position="18"/>
        <end position="23"/>
    </location>
    <ligand>
        <name>GTP</name>
        <dbReference type="ChEBI" id="CHEBI:37565"/>
    </ligand>
</feature>
<dbReference type="FunFam" id="3.30.70.240:FF:000002">
    <property type="entry name" value="GTP-binding protein TypA"/>
    <property type="match status" value="1"/>
</dbReference>
<dbReference type="FunFam" id="3.40.50.300:FF:000055">
    <property type="entry name" value="GTP-binding protein TypA"/>
    <property type="match status" value="1"/>
</dbReference>
<comment type="caution">
    <text evidence="4">Lacks conserved residue(s) required for the propagation of feature annotation.</text>
</comment>
<evidence type="ECO:0000259" key="5">
    <source>
        <dbReference type="PROSITE" id="PS51722"/>
    </source>
</evidence>
<dbReference type="Gene3D" id="3.30.70.240">
    <property type="match status" value="1"/>
</dbReference>
<evidence type="ECO:0000313" key="7">
    <source>
        <dbReference type="Proteomes" id="UP000294581"/>
    </source>
</evidence>
<dbReference type="CDD" id="cd01891">
    <property type="entry name" value="TypA_BipA"/>
    <property type="match status" value="1"/>
</dbReference>
<feature type="domain" description="Tr-type G" evidence="5">
    <location>
        <begin position="6"/>
        <end position="201"/>
    </location>
</feature>
<dbReference type="Pfam" id="PF00009">
    <property type="entry name" value="GTP_EFTU"/>
    <property type="match status" value="1"/>
</dbReference>
<dbReference type="RefSeq" id="WP_134158475.1">
    <property type="nucleotide sequence ID" value="NZ_SORF01000002.1"/>
</dbReference>
<dbReference type="PROSITE" id="PS00301">
    <property type="entry name" value="G_TR_1"/>
    <property type="match status" value="1"/>
</dbReference>
<dbReference type="PANTHER" id="PTHR42908:SF8">
    <property type="entry name" value="TR-TYPE G DOMAIN-CONTAINING PROTEIN"/>
    <property type="match status" value="1"/>
</dbReference>
<dbReference type="InterPro" id="IPR006298">
    <property type="entry name" value="BipA"/>
</dbReference>
<dbReference type="FunFam" id="2.40.30.10:FF:000016">
    <property type="entry name" value="GTP-binding protein TypA"/>
    <property type="match status" value="1"/>
</dbReference>
<evidence type="ECO:0000256" key="2">
    <source>
        <dbReference type="ARBA" id="ARBA00023134"/>
    </source>
</evidence>
<sequence>MQTDVTRMRNVAIVAHVDHGKTSLVDQLLKQSGLFRDNEQIHERALDSNDLERERGITILAKTTSIPYKDYRINLVDTPGHADFSGEVERIVKMVDGVLLVVDAFEGVMPQTRFVLEKALSAGLVPVVVVNKMDRPNARPAEVIDEVLDLFIDLGANEDQLEFPVVYTSAILGTATDDPGVPGTTMEPLFQAIIEHIPAPAVDVAGPLQWQVTMLDYNEYLGRIGIGRIARGVLRQGETVALIQRDGTMVQKRIQKLFAHQGLRRIEVNEAFAGDIVAVAGIPEIMVGETVADPANPDPLPLLRIDEPTLEMTFRVNDSPFAGREGTHVTSRKLRERLFQELESDVSLRVQETDDADVFLVASRGELHLSILIETMRREGYELAVSKPHVIVKEIDGQKMEPIEEFVADVPSDAVGSVIESLGLRKGEMVSLEPTGQGDMTRLVFHVPTRGLIGFRTEFLTMTKGYGTMHHRFHEYGPWRGSITTRRQGVLVSMDTGEATAYALGNLEDRGVMFITPGTPVYEGMIVGEHTRENDLTVNVTKAKHQTNIRSATKDETVRLKAARTMSLEESITYIEDDELCEVTPQAIRLRKQILNKSEREKAQRRTRQEA</sequence>
<name>A0A4R8LV46_9BACL</name>
<comment type="subcellular location">
    <subcellularLocation>
        <location evidence="4">Cytoplasm</location>
    </subcellularLocation>
    <text evidence="4">Binds to ribosomes.</text>
</comment>
<dbReference type="InterPro" id="IPR048876">
    <property type="entry name" value="BipA_C"/>
</dbReference>
<dbReference type="NCBIfam" id="TIGR01394">
    <property type="entry name" value="TypA_BipA"/>
    <property type="match status" value="1"/>
</dbReference>
<dbReference type="SUPFAM" id="SSF50447">
    <property type="entry name" value="Translation proteins"/>
    <property type="match status" value="1"/>
</dbReference>
<keyword evidence="4" id="KW-0690">Ribosome biogenesis</keyword>
<dbReference type="EC" id="3.6.5.-" evidence="4"/>
<dbReference type="Gene3D" id="2.40.50.250">
    <property type="entry name" value="bipa protein"/>
    <property type="match status" value="1"/>
</dbReference>